<dbReference type="EMBL" id="BMMX01000018">
    <property type="protein sequence ID" value="GGL00878.1"/>
    <property type="molecule type" value="Genomic_DNA"/>
</dbReference>
<dbReference type="Pfam" id="PF00561">
    <property type="entry name" value="Abhydrolase_1"/>
    <property type="match status" value="1"/>
</dbReference>
<protein>
    <recommendedName>
        <fullName evidence="1">AB hydrolase-1 domain-containing protein</fullName>
    </recommendedName>
</protein>
<dbReference type="InterPro" id="IPR050471">
    <property type="entry name" value="AB_hydrolase"/>
</dbReference>
<dbReference type="PANTHER" id="PTHR43433:SF5">
    <property type="entry name" value="AB HYDROLASE-1 DOMAIN-CONTAINING PROTEIN"/>
    <property type="match status" value="1"/>
</dbReference>
<evidence type="ECO:0000313" key="2">
    <source>
        <dbReference type="EMBL" id="GGL00878.1"/>
    </source>
</evidence>
<dbReference type="InterPro" id="IPR029058">
    <property type="entry name" value="AB_hydrolase_fold"/>
</dbReference>
<proteinExistence type="predicted"/>
<reference evidence="2" key="2">
    <citation type="submission" date="2020-09" db="EMBL/GenBank/DDBJ databases">
        <authorList>
            <person name="Sun Q."/>
            <person name="Zhou Y."/>
        </authorList>
    </citation>
    <scope>NUCLEOTIDE SEQUENCE</scope>
    <source>
        <strain evidence="2">CGMCC 4.7299</strain>
    </source>
</reference>
<dbReference type="GO" id="GO:0004806">
    <property type="term" value="F:triacylglycerol lipase activity"/>
    <property type="evidence" value="ECO:0007669"/>
    <property type="project" value="TreeGrafter"/>
</dbReference>
<dbReference type="Proteomes" id="UP000656042">
    <property type="component" value="Unassembled WGS sequence"/>
</dbReference>
<feature type="domain" description="AB hydrolase-1" evidence="1">
    <location>
        <begin position="63"/>
        <end position="254"/>
    </location>
</feature>
<dbReference type="PANTHER" id="PTHR43433">
    <property type="entry name" value="HYDROLASE, ALPHA/BETA FOLD FAMILY PROTEIN"/>
    <property type="match status" value="1"/>
</dbReference>
<sequence length="275" mass="29839">MFSRRECRSLAIMPASVLSRPGADLSYHETGAGPLLGYSHGIFFSSATEDAIGVFPWSQLAGTRRIVRYDQRAHGRSTGQPDPDAYVWPSLAGDLLAMANHVGGAEPLDWAGSSMGTASLLWAATQRPARFRRLVLIIPPTVRETRVAAAQTYRAGADMVQRRGKAAWMAAVRAFPPPAVFADLPTWRFDADVPEELLPALLRGAAASDLPDDDALRAITQPVLILAWETDPVHPVSSARLLADTLPDARLHVSDTVADIRAWPNRIESFLAEAL</sequence>
<evidence type="ECO:0000259" key="1">
    <source>
        <dbReference type="Pfam" id="PF00561"/>
    </source>
</evidence>
<name>A0A8J3C0E7_9ACTN</name>
<dbReference type="AlphaFoldDB" id="A0A8J3C0E7"/>
<comment type="caution">
    <text evidence="2">The sequence shown here is derived from an EMBL/GenBank/DDBJ whole genome shotgun (WGS) entry which is preliminary data.</text>
</comment>
<evidence type="ECO:0000313" key="3">
    <source>
        <dbReference type="Proteomes" id="UP000656042"/>
    </source>
</evidence>
<organism evidence="2 3">
    <name type="scientific">Mangrovihabitans endophyticus</name>
    <dbReference type="NCBI Taxonomy" id="1751298"/>
    <lineage>
        <taxon>Bacteria</taxon>
        <taxon>Bacillati</taxon>
        <taxon>Actinomycetota</taxon>
        <taxon>Actinomycetes</taxon>
        <taxon>Micromonosporales</taxon>
        <taxon>Micromonosporaceae</taxon>
        <taxon>Mangrovihabitans</taxon>
    </lineage>
</organism>
<gene>
    <name evidence="2" type="ORF">GCM10012284_39290</name>
</gene>
<dbReference type="Gene3D" id="3.40.50.1820">
    <property type="entry name" value="alpha/beta hydrolase"/>
    <property type="match status" value="1"/>
</dbReference>
<dbReference type="InterPro" id="IPR000073">
    <property type="entry name" value="AB_hydrolase_1"/>
</dbReference>
<accession>A0A8J3C0E7</accession>
<dbReference type="SUPFAM" id="SSF53474">
    <property type="entry name" value="alpha/beta-Hydrolases"/>
    <property type="match status" value="1"/>
</dbReference>
<reference evidence="2" key="1">
    <citation type="journal article" date="2014" name="Int. J. Syst. Evol. Microbiol.">
        <title>Complete genome sequence of Corynebacterium casei LMG S-19264T (=DSM 44701T), isolated from a smear-ripened cheese.</title>
        <authorList>
            <consortium name="US DOE Joint Genome Institute (JGI-PGF)"/>
            <person name="Walter F."/>
            <person name="Albersmeier A."/>
            <person name="Kalinowski J."/>
            <person name="Ruckert C."/>
        </authorList>
    </citation>
    <scope>NUCLEOTIDE SEQUENCE</scope>
    <source>
        <strain evidence="2">CGMCC 4.7299</strain>
    </source>
</reference>
<dbReference type="GO" id="GO:0046503">
    <property type="term" value="P:glycerolipid catabolic process"/>
    <property type="evidence" value="ECO:0007669"/>
    <property type="project" value="TreeGrafter"/>
</dbReference>
<keyword evidence="3" id="KW-1185">Reference proteome</keyword>